<protein>
    <recommendedName>
        <fullName evidence="1">Helitron helicase-like domain-containing protein</fullName>
    </recommendedName>
</protein>
<dbReference type="InterPro" id="IPR025476">
    <property type="entry name" value="Helitron_helicase-like"/>
</dbReference>
<dbReference type="EMBL" id="CP144748">
    <property type="protein sequence ID" value="WVZ69950.1"/>
    <property type="molecule type" value="Genomic_DNA"/>
</dbReference>
<dbReference type="PANTHER" id="PTHR45786">
    <property type="entry name" value="DNA BINDING PROTEIN-LIKE"/>
    <property type="match status" value="1"/>
</dbReference>
<dbReference type="Proteomes" id="UP001341281">
    <property type="component" value="Chromosome 04"/>
</dbReference>
<dbReference type="AlphaFoldDB" id="A0AAQ3TC73"/>
<name>A0AAQ3TC73_PASNO</name>
<evidence type="ECO:0000313" key="3">
    <source>
        <dbReference type="Proteomes" id="UP001341281"/>
    </source>
</evidence>
<feature type="domain" description="Helitron helicase-like" evidence="1">
    <location>
        <begin position="249"/>
        <end position="334"/>
    </location>
</feature>
<reference evidence="2 3" key="1">
    <citation type="submission" date="2024-02" db="EMBL/GenBank/DDBJ databases">
        <title>High-quality chromosome-scale genome assembly of Pensacola bahiagrass (Paspalum notatum Flugge var. saurae).</title>
        <authorList>
            <person name="Vega J.M."/>
            <person name="Podio M."/>
            <person name="Orjuela J."/>
            <person name="Siena L.A."/>
            <person name="Pessino S.C."/>
            <person name="Combes M.C."/>
            <person name="Mariac C."/>
            <person name="Albertini E."/>
            <person name="Pupilli F."/>
            <person name="Ortiz J.P.A."/>
            <person name="Leblanc O."/>
        </authorList>
    </citation>
    <scope>NUCLEOTIDE SEQUENCE [LARGE SCALE GENOMIC DNA]</scope>
    <source>
        <strain evidence="2">R1</strain>
        <tissue evidence="2">Leaf</tissue>
    </source>
</reference>
<organism evidence="2 3">
    <name type="scientific">Paspalum notatum var. saurae</name>
    <dbReference type="NCBI Taxonomy" id="547442"/>
    <lineage>
        <taxon>Eukaryota</taxon>
        <taxon>Viridiplantae</taxon>
        <taxon>Streptophyta</taxon>
        <taxon>Embryophyta</taxon>
        <taxon>Tracheophyta</taxon>
        <taxon>Spermatophyta</taxon>
        <taxon>Magnoliopsida</taxon>
        <taxon>Liliopsida</taxon>
        <taxon>Poales</taxon>
        <taxon>Poaceae</taxon>
        <taxon>PACMAD clade</taxon>
        <taxon>Panicoideae</taxon>
        <taxon>Andropogonodae</taxon>
        <taxon>Paspaleae</taxon>
        <taxon>Paspalinae</taxon>
        <taxon>Paspalum</taxon>
    </lineage>
</organism>
<evidence type="ECO:0000313" key="2">
    <source>
        <dbReference type="EMBL" id="WVZ69950.1"/>
    </source>
</evidence>
<dbReference type="Pfam" id="PF14214">
    <property type="entry name" value="Helitron_like_N"/>
    <property type="match status" value="1"/>
</dbReference>
<gene>
    <name evidence="2" type="ORF">U9M48_018663</name>
</gene>
<evidence type="ECO:0000259" key="1">
    <source>
        <dbReference type="Pfam" id="PF14214"/>
    </source>
</evidence>
<keyword evidence="3" id="KW-1185">Reference proteome</keyword>
<proteinExistence type="predicted"/>
<dbReference type="PANTHER" id="PTHR45786:SF74">
    <property type="entry name" value="ATP-DEPENDENT DNA HELICASE"/>
    <property type="match status" value="1"/>
</dbReference>
<sequence>MGANIDHNINKSEGPYVFRIDGQIHHRIGSLLPKPNNLPKYAELYIFDTQNEIENRIKALCKEDPTENDINPYIAEELGKMLDRYNPFAKTFRHARDLFEKYKTIDISIRIIGAKKGDPIQYEMPHTEELAMVIVGDLSLEKYKRDIIVSTKRGGLQHISIFHQAYMALQYPLLFPYGERGFQLGIPYEQKENNRKPKRKRNTVTFHEHYKYHMHYRPNQPNPFLCYGRLSKQAIVDARAMEDEDRLMRYIIQNYHDGIAICRVYGLLDLFITFTCNPKWPEIISAILQGEQPNDRPDIIVQVFHMKLQQMLEDIRSGTIFGTKRGLPHVHILVWIDKNEDEISPEIIDLWVFAEIPNPSEDPLGYILVSEHMMHGPCGEKNEKCPCMKKGKCSKYYPKDF</sequence>
<accession>A0AAQ3TC73</accession>